<dbReference type="OrthoDB" id="3341102at2759"/>
<sequence length="261" mass="29271">MKWSLQQSTQAAQKLPPDAQQQIYASTLHQALSICNYNIPAALQVNSDQTQVVYQQGSSMTYVETGSTQVPMIGAIYGGKTVKSLPNDSDDGFIEAHKLGFQFEVSKTDTYWLTLETMKQYVITILAPYFTSTKQSLSLETNQECIWQIDIWLVHTSLKFHIWLHETHPYIILDYVPGSCTGIFQPCDVGIQCILKQSIQKSQHANVIKEVCDQLDSGVEAGDIILDMKLGALCNCSPQWLVNAYIHVNKSVIVLKVIFSF</sequence>
<dbReference type="EMBL" id="MU129011">
    <property type="protein sequence ID" value="KAF9510729.1"/>
    <property type="molecule type" value="Genomic_DNA"/>
</dbReference>
<accession>A0A9P6DTL8</accession>
<comment type="caution">
    <text evidence="1">The sequence shown here is derived from an EMBL/GenBank/DDBJ whole genome shotgun (WGS) entry which is preliminary data.</text>
</comment>
<evidence type="ECO:0000313" key="2">
    <source>
        <dbReference type="Proteomes" id="UP000886523"/>
    </source>
</evidence>
<dbReference type="AlphaFoldDB" id="A0A9P6DTL8"/>
<evidence type="ECO:0000313" key="1">
    <source>
        <dbReference type="EMBL" id="KAF9510729.1"/>
    </source>
</evidence>
<name>A0A9P6DTL8_9AGAM</name>
<reference evidence="1" key="1">
    <citation type="journal article" date="2020" name="Nat. Commun.">
        <title>Large-scale genome sequencing of mycorrhizal fungi provides insights into the early evolution of symbiotic traits.</title>
        <authorList>
            <person name="Miyauchi S."/>
            <person name="Kiss E."/>
            <person name="Kuo A."/>
            <person name="Drula E."/>
            <person name="Kohler A."/>
            <person name="Sanchez-Garcia M."/>
            <person name="Morin E."/>
            <person name="Andreopoulos B."/>
            <person name="Barry K.W."/>
            <person name="Bonito G."/>
            <person name="Buee M."/>
            <person name="Carver A."/>
            <person name="Chen C."/>
            <person name="Cichocki N."/>
            <person name="Clum A."/>
            <person name="Culley D."/>
            <person name="Crous P.W."/>
            <person name="Fauchery L."/>
            <person name="Girlanda M."/>
            <person name="Hayes R.D."/>
            <person name="Keri Z."/>
            <person name="LaButti K."/>
            <person name="Lipzen A."/>
            <person name="Lombard V."/>
            <person name="Magnuson J."/>
            <person name="Maillard F."/>
            <person name="Murat C."/>
            <person name="Nolan M."/>
            <person name="Ohm R.A."/>
            <person name="Pangilinan J."/>
            <person name="Pereira M.F."/>
            <person name="Perotto S."/>
            <person name="Peter M."/>
            <person name="Pfister S."/>
            <person name="Riley R."/>
            <person name="Sitrit Y."/>
            <person name="Stielow J.B."/>
            <person name="Szollosi G."/>
            <person name="Zifcakova L."/>
            <person name="Stursova M."/>
            <person name="Spatafora J.W."/>
            <person name="Tedersoo L."/>
            <person name="Vaario L.M."/>
            <person name="Yamada A."/>
            <person name="Yan M."/>
            <person name="Wang P."/>
            <person name="Xu J."/>
            <person name="Bruns T."/>
            <person name="Baldrian P."/>
            <person name="Vilgalys R."/>
            <person name="Dunand C."/>
            <person name="Henrissat B."/>
            <person name="Grigoriev I.V."/>
            <person name="Hibbett D."/>
            <person name="Nagy L.G."/>
            <person name="Martin F.M."/>
        </authorList>
    </citation>
    <scope>NUCLEOTIDE SEQUENCE</scope>
    <source>
        <strain evidence="1">UP504</strain>
    </source>
</reference>
<protein>
    <submittedName>
        <fullName evidence="1">Uncharacterized protein</fullName>
    </submittedName>
</protein>
<organism evidence="1 2">
    <name type="scientific">Hydnum rufescens UP504</name>
    <dbReference type="NCBI Taxonomy" id="1448309"/>
    <lineage>
        <taxon>Eukaryota</taxon>
        <taxon>Fungi</taxon>
        <taxon>Dikarya</taxon>
        <taxon>Basidiomycota</taxon>
        <taxon>Agaricomycotina</taxon>
        <taxon>Agaricomycetes</taxon>
        <taxon>Cantharellales</taxon>
        <taxon>Hydnaceae</taxon>
        <taxon>Hydnum</taxon>
    </lineage>
</organism>
<proteinExistence type="predicted"/>
<dbReference type="Proteomes" id="UP000886523">
    <property type="component" value="Unassembled WGS sequence"/>
</dbReference>
<gene>
    <name evidence="1" type="ORF">BS47DRAFT_1373263</name>
</gene>
<keyword evidence="2" id="KW-1185">Reference proteome</keyword>